<dbReference type="EC" id="5.2.1.8" evidence="5"/>
<feature type="domain" description="PPIase FKBP-type" evidence="6">
    <location>
        <begin position="86"/>
        <end position="172"/>
    </location>
</feature>
<dbReference type="PANTHER" id="PTHR45779:SF7">
    <property type="entry name" value="PEPTIDYLPROLYL ISOMERASE"/>
    <property type="match status" value="1"/>
</dbReference>
<dbReference type="KEGG" id="lcre:Pla8534_19240"/>
<dbReference type="Gene3D" id="3.10.50.40">
    <property type="match status" value="1"/>
</dbReference>
<keyword evidence="3 4" id="KW-0413">Isomerase</keyword>
<dbReference type="InterPro" id="IPR044609">
    <property type="entry name" value="FKBP2/11"/>
</dbReference>
<evidence type="ECO:0000259" key="6">
    <source>
        <dbReference type="PROSITE" id="PS50059"/>
    </source>
</evidence>
<evidence type="ECO:0000256" key="5">
    <source>
        <dbReference type="RuleBase" id="RU003915"/>
    </source>
</evidence>
<evidence type="ECO:0000256" key="1">
    <source>
        <dbReference type="ARBA" id="ARBA00000971"/>
    </source>
</evidence>
<comment type="catalytic activity">
    <reaction evidence="1 4 5">
        <text>[protein]-peptidylproline (omega=180) = [protein]-peptidylproline (omega=0)</text>
        <dbReference type="Rhea" id="RHEA:16237"/>
        <dbReference type="Rhea" id="RHEA-COMP:10747"/>
        <dbReference type="Rhea" id="RHEA-COMP:10748"/>
        <dbReference type="ChEBI" id="CHEBI:83833"/>
        <dbReference type="ChEBI" id="CHEBI:83834"/>
        <dbReference type="EC" id="5.2.1.8"/>
    </reaction>
</comment>
<gene>
    <name evidence="7" type="primary">fkpA</name>
    <name evidence="7" type="ORF">Pla8534_19240</name>
</gene>
<reference evidence="7 8" key="1">
    <citation type="submission" date="2019-02" db="EMBL/GenBank/DDBJ databases">
        <title>Deep-cultivation of Planctomycetes and their phenomic and genomic characterization uncovers novel biology.</title>
        <authorList>
            <person name="Wiegand S."/>
            <person name="Jogler M."/>
            <person name="Boedeker C."/>
            <person name="Pinto D."/>
            <person name="Vollmers J."/>
            <person name="Rivas-Marin E."/>
            <person name="Kohn T."/>
            <person name="Peeters S.H."/>
            <person name="Heuer A."/>
            <person name="Rast P."/>
            <person name="Oberbeckmann S."/>
            <person name="Bunk B."/>
            <person name="Jeske O."/>
            <person name="Meyerdierks A."/>
            <person name="Storesund J.E."/>
            <person name="Kallscheuer N."/>
            <person name="Luecker S."/>
            <person name="Lage O.M."/>
            <person name="Pohl T."/>
            <person name="Merkel B.J."/>
            <person name="Hornburger P."/>
            <person name="Mueller R.-W."/>
            <person name="Bruemmer F."/>
            <person name="Labrenz M."/>
            <person name="Spormann A.M."/>
            <person name="Op den Camp H."/>
            <person name="Overmann J."/>
            <person name="Amann R."/>
            <person name="Jetten M.S.M."/>
            <person name="Mascher T."/>
            <person name="Medema M.H."/>
            <person name="Devos D.P."/>
            <person name="Kaster A.-K."/>
            <person name="Ovreas L."/>
            <person name="Rohde M."/>
            <person name="Galperin M.Y."/>
            <person name="Jogler C."/>
        </authorList>
    </citation>
    <scope>NUCLEOTIDE SEQUENCE [LARGE SCALE GENOMIC DNA]</scope>
    <source>
        <strain evidence="7 8">Pla85_3_4</strain>
    </source>
</reference>
<dbReference type="AlphaFoldDB" id="A0A518DQL7"/>
<dbReference type="PROSITE" id="PS51257">
    <property type="entry name" value="PROKAR_LIPOPROTEIN"/>
    <property type="match status" value="1"/>
</dbReference>
<dbReference type="GO" id="GO:0003755">
    <property type="term" value="F:peptidyl-prolyl cis-trans isomerase activity"/>
    <property type="evidence" value="ECO:0007669"/>
    <property type="project" value="UniProtKB-UniRule"/>
</dbReference>
<keyword evidence="2 4" id="KW-0697">Rotamase</keyword>
<evidence type="ECO:0000313" key="8">
    <source>
        <dbReference type="Proteomes" id="UP000317648"/>
    </source>
</evidence>
<keyword evidence="8" id="KW-1185">Reference proteome</keyword>
<sequence>MPSVTSRLPFIYVAAAIGLSLGVYGCSGSRPSSIFGSTAMESEAEAAQAVAEESSPAEQPGPWITTDSGLRYRILRKSTGRHPQSDDTVMIHYHGWLDDGSVFDTTYKKNLPATFPLNAVVPGFGEGLLYVGEGGMIELEIPGRLGYGFKGSPPKIPSNATLHFRIELLAIR</sequence>
<dbReference type="Proteomes" id="UP000317648">
    <property type="component" value="Chromosome"/>
</dbReference>
<protein>
    <recommendedName>
        <fullName evidence="5">Peptidyl-prolyl cis-trans isomerase</fullName>
        <ecNumber evidence="5">5.2.1.8</ecNumber>
    </recommendedName>
</protein>
<dbReference type="Pfam" id="PF00254">
    <property type="entry name" value="FKBP_C"/>
    <property type="match status" value="1"/>
</dbReference>
<comment type="similarity">
    <text evidence="5">Belongs to the FKBP-type PPIase family.</text>
</comment>
<dbReference type="PROSITE" id="PS50059">
    <property type="entry name" value="FKBP_PPIASE"/>
    <property type="match status" value="1"/>
</dbReference>
<evidence type="ECO:0000256" key="2">
    <source>
        <dbReference type="ARBA" id="ARBA00023110"/>
    </source>
</evidence>
<dbReference type="InterPro" id="IPR046357">
    <property type="entry name" value="PPIase_dom_sf"/>
</dbReference>
<name>A0A518DQL7_9BACT</name>
<proteinExistence type="inferred from homology"/>
<evidence type="ECO:0000256" key="3">
    <source>
        <dbReference type="ARBA" id="ARBA00023235"/>
    </source>
</evidence>
<evidence type="ECO:0000313" key="7">
    <source>
        <dbReference type="EMBL" id="QDU94137.1"/>
    </source>
</evidence>
<dbReference type="InterPro" id="IPR001179">
    <property type="entry name" value="PPIase_FKBP_dom"/>
</dbReference>
<dbReference type="SUPFAM" id="SSF54534">
    <property type="entry name" value="FKBP-like"/>
    <property type="match status" value="1"/>
</dbReference>
<dbReference type="RefSeq" id="WP_231756564.1">
    <property type="nucleotide sequence ID" value="NZ_CP036433.1"/>
</dbReference>
<evidence type="ECO:0000256" key="4">
    <source>
        <dbReference type="PROSITE-ProRule" id="PRU00277"/>
    </source>
</evidence>
<dbReference type="EMBL" id="CP036433">
    <property type="protein sequence ID" value="QDU94137.1"/>
    <property type="molecule type" value="Genomic_DNA"/>
</dbReference>
<organism evidence="7 8">
    <name type="scientific">Lignipirellula cremea</name>
    <dbReference type="NCBI Taxonomy" id="2528010"/>
    <lineage>
        <taxon>Bacteria</taxon>
        <taxon>Pseudomonadati</taxon>
        <taxon>Planctomycetota</taxon>
        <taxon>Planctomycetia</taxon>
        <taxon>Pirellulales</taxon>
        <taxon>Pirellulaceae</taxon>
        <taxon>Lignipirellula</taxon>
    </lineage>
</organism>
<accession>A0A518DQL7</accession>
<dbReference type="PANTHER" id="PTHR45779">
    <property type="entry name" value="PEPTIDYLPROLYL ISOMERASE"/>
    <property type="match status" value="1"/>
</dbReference>